<comment type="catalytic activity">
    <reaction evidence="1 14">
        <text>Endohydrolysis of (1-&gt;4)-beta-D-glucosidic linkages in cellulose, lichenin and cereal beta-D-glucans.</text>
        <dbReference type="EC" id="3.2.1.4"/>
    </reaction>
</comment>
<feature type="compositionally biased region" description="Polar residues" evidence="15">
    <location>
        <begin position="612"/>
        <end position="622"/>
    </location>
</feature>
<keyword evidence="8" id="KW-0325">Glycoprotein</keyword>
<dbReference type="PROSITE" id="PS00592">
    <property type="entry name" value="GH9_2"/>
    <property type="match status" value="1"/>
</dbReference>
<evidence type="ECO:0000256" key="11">
    <source>
        <dbReference type="ARBA" id="ARBA00023326"/>
    </source>
</evidence>
<evidence type="ECO:0000256" key="10">
    <source>
        <dbReference type="ARBA" id="ARBA00023295"/>
    </source>
</evidence>
<dbReference type="EMBL" id="OZ075128">
    <property type="protein sequence ID" value="CAL4959021.1"/>
    <property type="molecule type" value="Genomic_DNA"/>
</dbReference>
<evidence type="ECO:0000256" key="5">
    <source>
        <dbReference type="ARBA" id="ARBA00022729"/>
    </source>
</evidence>
<gene>
    <name evidence="17" type="ORF">URODEC1_LOCUS43464</name>
</gene>
<dbReference type="PROSITE" id="PS00698">
    <property type="entry name" value="GH9_3"/>
    <property type="match status" value="1"/>
</dbReference>
<evidence type="ECO:0000256" key="9">
    <source>
        <dbReference type="ARBA" id="ARBA00023277"/>
    </source>
</evidence>
<evidence type="ECO:0000313" key="17">
    <source>
        <dbReference type="EMBL" id="CAL4959021.1"/>
    </source>
</evidence>
<feature type="active site" evidence="12">
    <location>
        <position position="509"/>
    </location>
</feature>
<dbReference type="GO" id="GO:0030245">
    <property type="term" value="P:cellulose catabolic process"/>
    <property type="evidence" value="ECO:0007669"/>
    <property type="project" value="UniProtKB-KW"/>
</dbReference>
<dbReference type="AlphaFoldDB" id="A0ABC8ZGF8"/>
<reference evidence="17 18" key="2">
    <citation type="submission" date="2024-10" db="EMBL/GenBank/DDBJ databases">
        <authorList>
            <person name="Ryan C."/>
        </authorList>
    </citation>
    <scope>NUCLEOTIDE SEQUENCE [LARGE SCALE GENOMIC DNA]</scope>
</reference>
<reference evidence="18" key="1">
    <citation type="submission" date="2024-06" db="EMBL/GenBank/DDBJ databases">
        <authorList>
            <person name="Ryan C."/>
        </authorList>
    </citation>
    <scope>NUCLEOTIDE SEQUENCE [LARGE SCALE GENOMIC DNA]</scope>
</reference>
<evidence type="ECO:0000256" key="13">
    <source>
        <dbReference type="PROSITE-ProRule" id="PRU10060"/>
    </source>
</evidence>
<keyword evidence="5 14" id="KW-0732">Signal</keyword>
<dbReference type="FunFam" id="1.50.10.10:FF:000020">
    <property type="entry name" value="Endoglucanase"/>
    <property type="match status" value="1"/>
</dbReference>
<protein>
    <recommendedName>
        <fullName evidence="14">Endoglucanase</fullName>
        <ecNumber evidence="14">3.2.1.4</ecNumber>
    </recommendedName>
</protein>
<accession>A0ABC8ZGF8</accession>
<feature type="active site" evidence="13">
    <location>
        <position position="570"/>
    </location>
</feature>
<evidence type="ECO:0000256" key="7">
    <source>
        <dbReference type="ARBA" id="ARBA00023001"/>
    </source>
</evidence>
<dbReference type="PANTHER" id="PTHR22298">
    <property type="entry name" value="ENDO-1,4-BETA-GLUCANASE"/>
    <property type="match status" value="1"/>
</dbReference>
<dbReference type="SMART" id="SM01063">
    <property type="entry name" value="CBM49"/>
    <property type="match status" value="1"/>
</dbReference>
<organism evidence="17 18">
    <name type="scientific">Urochloa decumbens</name>
    <dbReference type="NCBI Taxonomy" id="240449"/>
    <lineage>
        <taxon>Eukaryota</taxon>
        <taxon>Viridiplantae</taxon>
        <taxon>Streptophyta</taxon>
        <taxon>Embryophyta</taxon>
        <taxon>Tracheophyta</taxon>
        <taxon>Spermatophyta</taxon>
        <taxon>Magnoliopsida</taxon>
        <taxon>Liliopsida</taxon>
        <taxon>Poales</taxon>
        <taxon>Poaceae</taxon>
        <taxon>PACMAD clade</taxon>
        <taxon>Panicoideae</taxon>
        <taxon>Panicodae</taxon>
        <taxon>Paniceae</taxon>
        <taxon>Melinidinae</taxon>
        <taxon>Urochloa</taxon>
    </lineage>
</organism>
<name>A0ABC8ZGF8_9POAL</name>
<evidence type="ECO:0000256" key="1">
    <source>
        <dbReference type="ARBA" id="ARBA00000966"/>
    </source>
</evidence>
<feature type="domain" description="Carbohydrate binding" evidence="16">
    <location>
        <begin position="633"/>
        <end position="712"/>
    </location>
</feature>
<dbReference type="SUPFAM" id="SSF48208">
    <property type="entry name" value="Six-hairpin glycosidases"/>
    <property type="match status" value="1"/>
</dbReference>
<dbReference type="Gene3D" id="1.50.10.10">
    <property type="match status" value="2"/>
</dbReference>
<keyword evidence="6 12" id="KW-0378">Hydrolase</keyword>
<dbReference type="EC" id="3.2.1.4" evidence="14"/>
<proteinExistence type="inferred from homology"/>
<evidence type="ECO:0000256" key="12">
    <source>
        <dbReference type="PROSITE-ProRule" id="PRU10059"/>
    </source>
</evidence>
<dbReference type="InterPro" id="IPR012341">
    <property type="entry name" value="6hp_glycosidase-like_sf"/>
</dbReference>
<dbReference type="Proteomes" id="UP001497457">
    <property type="component" value="Chromosome 18b"/>
</dbReference>
<feature type="active site" evidence="13">
    <location>
        <position position="561"/>
    </location>
</feature>
<evidence type="ECO:0000256" key="6">
    <source>
        <dbReference type="ARBA" id="ARBA00022801"/>
    </source>
</evidence>
<dbReference type="InterPro" id="IPR033126">
    <property type="entry name" value="Glyco_hydro_9_Asp/Glu_AS"/>
</dbReference>
<dbReference type="GO" id="GO:0005576">
    <property type="term" value="C:extracellular region"/>
    <property type="evidence" value="ECO:0007669"/>
    <property type="project" value="UniProtKB-SubCell"/>
</dbReference>
<evidence type="ECO:0000256" key="4">
    <source>
        <dbReference type="ARBA" id="ARBA00022525"/>
    </source>
</evidence>
<evidence type="ECO:0000256" key="8">
    <source>
        <dbReference type="ARBA" id="ARBA00023180"/>
    </source>
</evidence>
<dbReference type="GO" id="GO:0008810">
    <property type="term" value="F:cellulase activity"/>
    <property type="evidence" value="ECO:0007669"/>
    <property type="project" value="UniProtKB-EC"/>
</dbReference>
<dbReference type="Pfam" id="PF00759">
    <property type="entry name" value="Glyco_hydro_9"/>
    <property type="match status" value="1"/>
</dbReference>
<dbReference type="InterPro" id="IPR018221">
    <property type="entry name" value="Glyco_hydro_9_His_AS"/>
</dbReference>
<keyword evidence="10 12" id="KW-0326">Glycosidase</keyword>
<dbReference type="InterPro" id="IPR019028">
    <property type="entry name" value="CBM_49"/>
</dbReference>
<evidence type="ECO:0000256" key="3">
    <source>
        <dbReference type="ARBA" id="ARBA00007072"/>
    </source>
</evidence>
<comment type="similarity">
    <text evidence="3 12 14">Belongs to the glycosyl hydrolase 9 (cellulase E) family.</text>
</comment>
<feature type="chain" id="PRO_5044526007" description="Endoglucanase" evidence="14">
    <location>
        <begin position="33"/>
        <end position="726"/>
    </location>
</feature>
<evidence type="ECO:0000313" key="18">
    <source>
        <dbReference type="Proteomes" id="UP001497457"/>
    </source>
</evidence>
<keyword evidence="18" id="KW-1185">Reference proteome</keyword>
<evidence type="ECO:0000256" key="14">
    <source>
        <dbReference type="RuleBase" id="RU361166"/>
    </source>
</evidence>
<keyword evidence="11 12" id="KW-0624">Polysaccharide degradation</keyword>
<comment type="subcellular location">
    <subcellularLocation>
        <location evidence="2">Secreted</location>
    </subcellularLocation>
</comment>
<evidence type="ECO:0000259" key="16">
    <source>
        <dbReference type="SMART" id="SM01063"/>
    </source>
</evidence>
<evidence type="ECO:0000256" key="15">
    <source>
        <dbReference type="SAM" id="MobiDB-lite"/>
    </source>
</evidence>
<keyword evidence="7 14" id="KW-0136">Cellulose degradation</keyword>
<dbReference type="InterPro" id="IPR008928">
    <property type="entry name" value="6-hairpin_glycosidase_sf"/>
</dbReference>
<evidence type="ECO:0000256" key="2">
    <source>
        <dbReference type="ARBA" id="ARBA00004613"/>
    </source>
</evidence>
<keyword evidence="9 12" id="KW-0119">Carbohydrate metabolism</keyword>
<feature type="region of interest" description="Disordered" evidence="15">
    <location>
        <begin position="611"/>
        <end position="631"/>
    </location>
</feature>
<keyword evidence="4" id="KW-0964">Secreted</keyword>
<dbReference type="InterPro" id="IPR001701">
    <property type="entry name" value="Glyco_hydro_9"/>
</dbReference>
<feature type="signal peptide" evidence="14">
    <location>
        <begin position="1"/>
        <end position="32"/>
    </location>
</feature>
<dbReference type="Pfam" id="PF09478">
    <property type="entry name" value="CBM49"/>
    <property type="match status" value="1"/>
</dbReference>
<sequence>MARGVGGGGARGVAVGRMAAVVLGLAVALAAAAQVAAGAGHDYRQALSKSILYFEAQRSGRLPGGQRIAWRANSGLLDGKANGVRNVRIKAAKETKPDRSMDPDLLFFVLGHTFHLCVLRMFRIICRLHLEMRSSTLFTPALFLLMMPSISDMHDSCWQVDLVGGYYDAGDNVKFGLPMAFTVTMMSWSVLEYGDQMAAAGELGHAMDAVKWGTDYFVKAHPEPNVLYGEVGDGDSDHDCWQRPEDMTTSRQAYRLDPQHPGSELAAETAAAMAAASLVFRSSNPGYANQLLQHSKQLFDFADKYRGRYDSSITVARNYYASSSGYGDELLWAAAWLYEATGEGHYLDYLANNADALGGTGWSINEFGWDVKYPGVQVLAAMALLRRGNSGAHADVLRRYKQKADLFACACLGKSGSANTNVRRTPGGMMYHQSWNNVQFVTSASFLLAAYADHLAAAGQAAQCPSGDAASPAELVAFARSQVDYILGSNPRGTSYMVGYGAAFPRQAHHRGASIVSVKVDPSFVSCQAGYSSWYHRQGSNPNLLEGAVVGGPDEYDNFADERDNYQQTEATTYNNAPLIGVLARLAAGYGGARRFGHSLAGAEVDAAASVDSGNQTSSLPSPSLAAEHESPIGIEQKATASWMERGKTYHRYSVTVTNRSMNKTVHELHIGISKLYGKVWGVDKARYGYVFPSWMLSLPAGKSAAFVYIQAAPPADVWVTGYKLL</sequence>